<evidence type="ECO:0000259" key="2">
    <source>
        <dbReference type="Pfam" id="PF23991"/>
    </source>
</evidence>
<protein>
    <recommendedName>
        <fullName evidence="2">DUF7310 domain-containing protein</fullName>
    </recommendedName>
</protein>
<evidence type="ECO:0000256" key="1">
    <source>
        <dbReference type="SAM" id="MobiDB-lite"/>
    </source>
</evidence>
<feature type="region of interest" description="Disordered" evidence="1">
    <location>
        <begin position="165"/>
        <end position="239"/>
    </location>
</feature>
<organism evidence="3 4">
    <name type="scientific">Natronosalvus hydrolyticus</name>
    <dbReference type="NCBI Taxonomy" id="2979988"/>
    <lineage>
        <taxon>Archaea</taxon>
        <taxon>Methanobacteriati</taxon>
        <taxon>Methanobacteriota</taxon>
        <taxon>Stenosarchaea group</taxon>
        <taxon>Halobacteria</taxon>
        <taxon>Halobacteriales</taxon>
        <taxon>Natrialbaceae</taxon>
        <taxon>Natronosalvus</taxon>
    </lineage>
</organism>
<comment type="caution">
    <text evidence="3">The sequence shown here is derived from an EMBL/GenBank/DDBJ whole genome shotgun (WGS) entry which is preliminary data.</text>
</comment>
<feature type="compositionally biased region" description="Basic and acidic residues" evidence="1">
    <location>
        <begin position="218"/>
        <end position="230"/>
    </location>
</feature>
<feature type="domain" description="DUF7310" evidence="2">
    <location>
        <begin position="7"/>
        <end position="89"/>
    </location>
</feature>
<name>A0AAP2Z6R7_9EURY</name>
<keyword evidence="4" id="KW-1185">Reference proteome</keyword>
<feature type="region of interest" description="Disordered" evidence="1">
    <location>
        <begin position="99"/>
        <end position="147"/>
    </location>
</feature>
<sequence length="239" mass="26208">MTDIDRIEHRLAAVERVVVDDEQTFDDIAHLAALSDAVERLEKRLENHERRIAEIDGATQSVEGFVNNVERVNENVEQQANVALATVDRLEKRVDELSAHLENDHRKSNRTFATETGTSDTPAPLKESHGADSEADSSERGNENCYEPGLGREAAVEQAVDEIFETATDPRASGTTNDDAVVEPATPATKPKPEADQYAVDTQLAGDAGVTETDDQDDTKPTEESHDSNVFKRVLSKLS</sequence>
<dbReference type="AlphaFoldDB" id="A0AAP2Z6R7"/>
<evidence type="ECO:0000313" key="3">
    <source>
        <dbReference type="EMBL" id="MCU4751642.1"/>
    </source>
</evidence>
<dbReference type="Proteomes" id="UP001321047">
    <property type="component" value="Unassembled WGS sequence"/>
</dbReference>
<dbReference type="InterPro" id="IPR055734">
    <property type="entry name" value="DUF7310"/>
</dbReference>
<proteinExistence type="predicted"/>
<gene>
    <name evidence="3" type="ORF">OB919_06560</name>
</gene>
<dbReference type="Pfam" id="PF23991">
    <property type="entry name" value="DUF7310"/>
    <property type="match status" value="1"/>
</dbReference>
<feature type="compositionally biased region" description="Basic and acidic residues" evidence="1">
    <location>
        <begin position="126"/>
        <end position="142"/>
    </location>
</feature>
<feature type="compositionally biased region" description="Polar residues" evidence="1">
    <location>
        <begin position="110"/>
        <end position="121"/>
    </location>
</feature>
<dbReference type="SUPFAM" id="SSF57997">
    <property type="entry name" value="Tropomyosin"/>
    <property type="match status" value="1"/>
</dbReference>
<evidence type="ECO:0000313" key="4">
    <source>
        <dbReference type="Proteomes" id="UP001321047"/>
    </source>
</evidence>
<accession>A0AAP2Z6R7</accession>
<dbReference type="RefSeq" id="WP_342807633.1">
    <property type="nucleotide sequence ID" value="NZ_JAOPJZ010000003.1"/>
</dbReference>
<dbReference type="EMBL" id="JAOPJZ010000003">
    <property type="protein sequence ID" value="MCU4751642.1"/>
    <property type="molecule type" value="Genomic_DNA"/>
</dbReference>
<reference evidence="3 4" key="1">
    <citation type="submission" date="2022-09" db="EMBL/GenBank/DDBJ databases">
        <title>Enrichment on poylsaccharides allowed isolation of novel metabolic and taxonomic groups of Haloarchaea.</title>
        <authorList>
            <person name="Sorokin D.Y."/>
            <person name="Elcheninov A.G."/>
            <person name="Khizhniak T.V."/>
            <person name="Kolganova T.V."/>
            <person name="Kublanov I.V."/>
        </authorList>
    </citation>
    <scope>NUCLEOTIDE SEQUENCE [LARGE SCALE GENOMIC DNA]</scope>
    <source>
        <strain evidence="3 4">AArc-curdl1</strain>
    </source>
</reference>
<dbReference type="Gene3D" id="1.10.1420.10">
    <property type="match status" value="1"/>
</dbReference>